<dbReference type="SMART" id="SM00112">
    <property type="entry name" value="CA"/>
    <property type="match status" value="2"/>
</dbReference>
<keyword evidence="12" id="KW-1133">Transmembrane helix</keyword>
<dbReference type="PROSITE" id="PS01187">
    <property type="entry name" value="EGF_CA"/>
    <property type="match status" value="1"/>
</dbReference>
<feature type="region of interest" description="Disordered" evidence="11">
    <location>
        <begin position="370"/>
        <end position="408"/>
    </location>
</feature>
<dbReference type="InterPro" id="IPR002126">
    <property type="entry name" value="Cadherin-like_dom"/>
</dbReference>
<keyword evidence="2" id="KW-0217">Developmental protein</keyword>
<evidence type="ECO:0000256" key="3">
    <source>
        <dbReference type="ARBA" id="ARBA00022536"/>
    </source>
</evidence>
<dbReference type="SMART" id="SM00179">
    <property type="entry name" value="EGF_CA"/>
    <property type="match status" value="1"/>
</dbReference>
<feature type="domain" description="EGF-like" evidence="13">
    <location>
        <begin position="133"/>
        <end position="173"/>
    </location>
</feature>
<accession>A0A1I8FUB9</accession>
<evidence type="ECO:0000256" key="8">
    <source>
        <dbReference type="ARBA" id="ARBA00023157"/>
    </source>
</evidence>
<keyword evidence="5" id="KW-0677">Repeat</keyword>
<organism evidence="15 16">
    <name type="scientific">Macrostomum lignano</name>
    <dbReference type="NCBI Taxonomy" id="282301"/>
    <lineage>
        <taxon>Eukaryota</taxon>
        <taxon>Metazoa</taxon>
        <taxon>Spiralia</taxon>
        <taxon>Lophotrochozoa</taxon>
        <taxon>Platyhelminthes</taxon>
        <taxon>Rhabditophora</taxon>
        <taxon>Macrostomorpha</taxon>
        <taxon>Macrostomida</taxon>
        <taxon>Macrostomidae</taxon>
        <taxon>Macrostomum</taxon>
    </lineage>
</organism>
<dbReference type="CDD" id="cd11304">
    <property type="entry name" value="Cadherin_repeat"/>
    <property type="match status" value="2"/>
</dbReference>
<evidence type="ECO:0000256" key="2">
    <source>
        <dbReference type="ARBA" id="ARBA00022473"/>
    </source>
</evidence>
<sequence>IHFGDFIGQLINPLEFHFTGSDLKPTDNVQVLVTVKDKDPGEHELMCRLHRSYNAAELPFFANNSANSRWSSQLTEISSNGHILKLAVWIRCRPNFYQAACSVHCDPSRFGCSPNGSAICPAGYTALNGSCAPSHKCLRQGQAFCQNGGSCSEDLQGRPVCQCPMNFTGPHCQLETHPCHRNATWCRNGSCQTFNSNGSSVCVCDKGFTGYHCDQDVDECRLVAGLCGSYGDCVNTVGSFRCDCRSGFSGAVCQFQPPAPTAIRALTTQSHDAPQPLNETLVMPILLLAVLLIVVCSLTAIVAGIMVYHRKHSSRVELRVNRVALPAQLPVELMQPSTEPVESTYYEEVQDEPNLDVSQQTTGNFANSAYGRAQAEQTQLMPNSRSFSRKNSSAGSQQAGPPPQPPPRAVHMVSYLLYRTIMKPTRPNANGMMMADIAVNSHQVKRVQTRTHALVKGGLSLAQSEDLGLGAGYGEAHVRCVLLGAPRLWWRAEIPVGMSGASHHSGDIVNELLSHAQGLHRGHGHHVAKSILLAQNVDPDVDPGSARPAVGDQHVHVEGAADFRKPLRRTPALESTRNAPSAGELTFDLSAEAICTADSAVGPLSSSSWTLTSTISWDWLAGEALPGGTTGRVELAIRHSRYWLRASRSMGFTTLSTPVSRPTAKNLETKATFSSATIAAGKHWRIVVDVGQRDGEQHRGEGLQAGAVADKRHQLVGGLSFAIQPDSAADPAGAGVDGELGGVRAAEQKSHVLPARVRVAGGHLPEMNRIIQTGEHDFSARRHGRPKFAINASTGWISSRVRLDREAQATYQLVAFVRDGSGLETLAPVLFAISLTDINDNPPVFAGCNLQVGLLLGSSLPWHCLKVALVSRFLSVTFGTLTDVPHNPSGTCMHIPSLCIVQFEIFQFSVQHSASPGGGAPRMCTIARSTPFTACDPDISPQQRPDLSDHLRQRGWLLRVGRDTGVLSVVKPIDREARSQYLLCLMANSTLPVVPPGSASPANQSQLMVLVNVQDEGRQWPYCRVGCADRLSGLRCHLQYS</sequence>
<dbReference type="WBParaSite" id="maker-unitig_9114-snap-gene-0.2-mRNA-1">
    <property type="protein sequence ID" value="maker-unitig_9114-snap-gene-0.2-mRNA-1"/>
    <property type="gene ID" value="maker-unitig_9114-snap-gene-0.2"/>
</dbReference>
<evidence type="ECO:0000256" key="1">
    <source>
        <dbReference type="ARBA" id="ARBA00004370"/>
    </source>
</evidence>
<dbReference type="SMART" id="SM00051">
    <property type="entry name" value="DSL"/>
    <property type="match status" value="1"/>
</dbReference>
<comment type="subcellular location">
    <subcellularLocation>
        <location evidence="1">Membrane</location>
    </subcellularLocation>
</comment>
<dbReference type="Gene3D" id="2.60.40.60">
    <property type="entry name" value="Cadherins"/>
    <property type="match status" value="1"/>
</dbReference>
<dbReference type="InterPro" id="IPR051830">
    <property type="entry name" value="NOTCH_homolog"/>
</dbReference>
<dbReference type="InterPro" id="IPR020894">
    <property type="entry name" value="Cadherin_CS"/>
</dbReference>
<feature type="domain" description="EGF-like" evidence="13">
    <location>
        <begin position="175"/>
        <end position="214"/>
    </location>
</feature>
<dbReference type="InterPro" id="IPR049883">
    <property type="entry name" value="NOTCH1_EGF-like"/>
</dbReference>
<keyword evidence="12" id="KW-0812">Transmembrane</keyword>
<evidence type="ECO:0000256" key="7">
    <source>
        <dbReference type="ARBA" id="ARBA00023136"/>
    </source>
</evidence>
<evidence type="ECO:0000256" key="6">
    <source>
        <dbReference type="ARBA" id="ARBA00022837"/>
    </source>
</evidence>
<dbReference type="Pfam" id="PF07645">
    <property type="entry name" value="EGF_CA"/>
    <property type="match status" value="1"/>
</dbReference>
<dbReference type="PANTHER" id="PTHR24033">
    <property type="entry name" value="EGF-LIKE DOMAIN-CONTAINING PROTEIN"/>
    <property type="match status" value="1"/>
</dbReference>
<evidence type="ECO:0000256" key="10">
    <source>
        <dbReference type="PROSITE-ProRule" id="PRU00076"/>
    </source>
</evidence>
<dbReference type="PROSITE" id="PS00232">
    <property type="entry name" value="CADHERIN_1"/>
    <property type="match status" value="1"/>
</dbReference>
<dbReference type="Gene3D" id="2.10.25.10">
    <property type="entry name" value="Laminin"/>
    <property type="match status" value="3"/>
</dbReference>
<keyword evidence="3 10" id="KW-0245">EGF-like domain</keyword>
<protein>
    <submittedName>
        <fullName evidence="16">Delta-like protein</fullName>
    </submittedName>
</protein>
<dbReference type="InterPro" id="IPR000742">
    <property type="entry name" value="EGF"/>
</dbReference>
<dbReference type="SUPFAM" id="SSF57196">
    <property type="entry name" value="EGF/Laminin"/>
    <property type="match status" value="3"/>
</dbReference>
<dbReference type="SMART" id="SM00181">
    <property type="entry name" value="EGF"/>
    <property type="match status" value="3"/>
</dbReference>
<name>A0A1I8FUB9_9PLAT</name>
<keyword evidence="8 10" id="KW-1015">Disulfide bond</keyword>
<feature type="disulfide bond" evidence="10">
    <location>
        <begin position="204"/>
        <end position="213"/>
    </location>
</feature>
<dbReference type="GO" id="GO:0005886">
    <property type="term" value="C:plasma membrane"/>
    <property type="evidence" value="ECO:0007669"/>
    <property type="project" value="InterPro"/>
</dbReference>
<proteinExistence type="predicted"/>
<dbReference type="CDD" id="cd00054">
    <property type="entry name" value="EGF_CA"/>
    <property type="match status" value="3"/>
</dbReference>
<keyword evidence="6 9" id="KW-0106">Calcium</keyword>
<dbReference type="PROSITE" id="PS50268">
    <property type="entry name" value="CADHERIN_2"/>
    <property type="match status" value="2"/>
</dbReference>
<dbReference type="InterPro" id="IPR001881">
    <property type="entry name" value="EGF-like_Ca-bd_dom"/>
</dbReference>
<feature type="domain" description="Cadherin" evidence="14">
    <location>
        <begin position="788"/>
        <end position="845"/>
    </location>
</feature>
<keyword evidence="15" id="KW-1185">Reference proteome</keyword>
<feature type="domain" description="Cadherin" evidence="14">
    <location>
        <begin position="902"/>
        <end position="1023"/>
    </location>
</feature>
<evidence type="ECO:0000313" key="15">
    <source>
        <dbReference type="Proteomes" id="UP000095280"/>
    </source>
</evidence>
<dbReference type="SUPFAM" id="SSF49313">
    <property type="entry name" value="Cadherin-like"/>
    <property type="match status" value="2"/>
</dbReference>
<dbReference type="PROSITE" id="PS00022">
    <property type="entry name" value="EGF_1"/>
    <property type="match status" value="3"/>
</dbReference>
<dbReference type="AlphaFoldDB" id="A0A1I8FUB9"/>
<feature type="disulfide bond" evidence="10">
    <location>
        <begin position="163"/>
        <end position="172"/>
    </location>
</feature>
<dbReference type="PANTHER" id="PTHR24033:SF224">
    <property type="entry name" value="C-TYPE LECTIN"/>
    <property type="match status" value="1"/>
</dbReference>
<evidence type="ECO:0000256" key="12">
    <source>
        <dbReference type="SAM" id="Phobius"/>
    </source>
</evidence>
<feature type="transmembrane region" description="Helical" evidence="12">
    <location>
        <begin position="281"/>
        <end position="308"/>
    </location>
</feature>
<feature type="compositionally biased region" description="Polar residues" evidence="11">
    <location>
        <begin position="375"/>
        <end position="391"/>
    </location>
</feature>
<evidence type="ECO:0000256" key="5">
    <source>
        <dbReference type="ARBA" id="ARBA00022737"/>
    </source>
</evidence>
<comment type="caution">
    <text evidence="10">Lacks conserved residue(s) required for the propagation of feature annotation.</text>
</comment>
<dbReference type="Proteomes" id="UP000095280">
    <property type="component" value="Unplaced"/>
</dbReference>
<evidence type="ECO:0000256" key="4">
    <source>
        <dbReference type="ARBA" id="ARBA00022729"/>
    </source>
</evidence>
<dbReference type="InterPro" id="IPR000152">
    <property type="entry name" value="EGF-type_Asp/Asn_hydroxyl_site"/>
</dbReference>
<dbReference type="InterPro" id="IPR001774">
    <property type="entry name" value="DSL"/>
</dbReference>
<dbReference type="PROSITE" id="PS50026">
    <property type="entry name" value="EGF_3"/>
    <property type="match status" value="3"/>
</dbReference>
<evidence type="ECO:0000256" key="11">
    <source>
        <dbReference type="SAM" id="MobiDB-lite"/>
    </source>
</evidence>
<keyword evidence="4" id="KW-0732">Signal</keyword>
<evidence type="ECO:0000256" key="9">
    <source>
        <dbReference type="PROSITE-ProRule" id="PRU00043"/>
    </source>
</evidence>
<dbReference type="InterPro" id="IPR018097">
    <property type="entry name" value="EGF_Ca-bd_CS"/>
</dbReference>
<evidence type="ECO:0000313" key="16">
    <source>
        <dbReference type="WBParaSite" id="maker-unitig_9114-snap-gene-0.2-mRNA-1"/>
    </source>
</evidence>
<feature type="domain" description="EGF-like" evidence="13">
    <location>
        <begin position="216"/>
        <end position="254"/>
    </location>
</feature>
<dbReference type="GO" id="GO:0005509">
    <property type="term" value="F:calcium ion binding"/>
    <property type="evidence" value="ECO:0007669"/>
    <property type="project" value="UniProtKB-UniRule"/>
</dbReference>
<dbReference type="PROSITE" id="PS01186">
    <property type="entry name" value="EGF_2"/>
    <property type="match status" value="2"/>
</dbReference>
<dbReference type="GO" id="GO:0007154">
    <property type="term" value="P:cell communication"/>
    <property type="evidence" value="ECO:0007669"/>
    <property type="project" value="InterPro"/>
</dbReference>
<reference evidence="16" key="1">
    <citation type="submission" date="2016-11" db="UniProtKB">
        <authorList>
            <consortium name="WormBaseParasite"/>
        </authorList>
    </citation>
    <scope>IDENTIFICATION</scope>
</reference>
<dbReference type="PROSITE" id="PS00010">
    <property type="entry name" value="ASX_HYDROXYL"/>
    <property type="match status" value="1"/>
</dbReference>
<dbReference type="InterPro" id="IPR015919">
    <property type="entry name" value="Cadherin-like_sf"/>
</dbReference>
<dbReference type="GO" id="GO:0007156">
    <property type="term" value="P:homophilic cell adhesion via plasma membrane adhesion molecules"/>
    <property type="evidence" value="ECO:0007669"/>
    <property type="project" value="InterPro"/>
</dbReference>
<feature type="disulfide bond" evidence="10">
    <location>
        <begin position="244"/>
        <end position="253"/>
    </location>
</feature>
<dbReference type="PRINTS" id="PR00205">
    <property type="entry name" value="CADHERIN"/>
</dbReference>
<evidence type="ECO:0000259" key="13">
    <source>
        <dbReference type="PROSITE" id="PS50026"/>
    </source>
</evidence>
<dbReference type="FunFam" id="2.10.25.10:FF:000038">
    <property type="entry name" value="Fibrillin 2"/>
    <property type="match status" value="1"/>
</dbReference>
<keyword evidence="7 12" id="KW-0472">Membrane</keyword>
<evidence type="ECO:0000259" key="14">
    <source>
        <dbReference type="PROSITE" id="PS50268"/>
    </source>
</evidence>